<protein>
    <submittedName>
        <fullName evidence="1">Uncharacterized protein</fullName>
    </submittedName>
</protein>
<dbReference type="EMBL" id="CAEKDK010000001">
    <property type="protein sequence ID" value="CAB4267946.1"/>
    <property type="molecule type" value="Genomic_DNA"/>
</dbReference>
<evidence type="ECO:0000313" key="2">
    <source>
        <dbReference type="Proteomes" id="UP000507222"/>
    </source>
</evidence>
<sequence>MGDRKISQPSIAAVLTSGQDVQDHDLTMASLEDELLGKISEIEKSLAALSTQQIQLVDLKKSI</sequence>
<gene>
    <name evidence="1" type="ORF">CURHAP_LOCUS10880</name>
</gene>
<accession>A0A6J5TV41</accession>
<name>A0A6J5TV41_PRUAR</name>
<dbReference type="Proteomes" id="UP000507222">
    <property type="component" value="Unassembled WGS sequence"/>
</dbReference>
<reference evidence="1 2" key="1">
    <citation type="submission" date="2020-05" db="EMBL/GenBank/DDBJ databases">
        <authorList>
            <person name="Campoy J."/>
            <person name="Schneeberger K."/>
            <person name="Spophaly S."/>
        </authorList>
    </citation>
    <scope>NUCLEOTIDE SEQUENCE [LARGE SCALE GENOMIC DNA]</scope>
    <source>
        <strain evidence="1">PruArmRojPasFocal</strain>
    </source>
</reference>
<organism evidence="1 2">
    <name type="scientific">Prunus armeniaca</name>
    <name type="common">Apricot</name>
    <name type="synonym">Armeniaca vulgaris</name>
    <dbReference type="NCBI Taxonomy" id="36596"/>
    <lineage>
        <taxon>Eukaryota</taxon>
        <taxon>Viridiplantae</taxon>
        <taxon>Streptophyta</taxon>
        <taxon>Embryophyta</taxon>
        <taxon>Tracheophyta</taxon>
        <taxon>Spermatophyta</taxon>
        <taxon>Magnoliopsida</taxon>
        <taxon>eudicotyledons</taxon>
        <taxon>Gunneridae</taxon>
        <taxon>Pentapetalae</taxon>
        <taxon>rosids</taxon>
        <taxon>fabids</taxon>
        <taxon>Rosales</taxon>
        <taxon>Rosaceae</taxon>
        <taxon>Amygdaloideae</taxon>
        <taxon>Amygdaleae</taxon>
        <taxon>Prunus</taxon>
    </lineage>
</organism>
<evidence type="ECO:0000313" key="1">
    <source>
        <dbReference type="EMBL" id="CAB4267946.1"/>
    </source>
</evidence>
<proteinExistence type="predicted"/>
<dbReference type="AlphaFoldDB" id="A0A6J5TV41"/>